<evidence type="ECO:0000313" key="2">
    <source>
        <dbReference type="Proteomes" id="UP001149079"/>
    </source>
</evidence>
<reference evidence="1" key="2">
    <citation type="journal article" date="2023" name="IMA Fungus">
        <title>Comparative genomic study of the Penicillium genus elucidates a diverse pangenome and 15 lateral gene transfer events.</title>
        <authorList>
            <person name="Petersen C."/>
            <person name="Sorensen T."/>
            <person name="Nielsen M.R."/>
            <person name="Sondergaard T.E."/>
            <person name="Sorensen J.L."/>
            <person name="Fitzpatrick D.A."/>
            <person name="Frisvad J.C."/>
            <person name="Nielsen K.L."/>
        </authorList>
    </citation>
    <scope>NUCLEOTIDE SEQUENCE</scope>
    <source>
        <strain evidence="1">IBT 22155</strain>
    </source>
</reference>
<organism evidence="1 2">
    <name type="scientific">Penicillium bovifimosum</name>
    <dbReference type="NCBI Taxonomy" id="126998"/>
    <lineage>
        <taxon>Eukaryota</taxon>
        <taxon>Fungi</taxon>
        <taxon>Dikarya</taxon>
        <taxon>Ascomycota</taxon>
        <taxon>Pezizomycotina</taxon>
        <taxon>Eurotiomycetes</taxon>
        <taxon>Eurotiomycetidae</taxon>
        <taxon>Eurotiales</taxon>
        <taxon>Aspergillaceae</taxon>
        <taxon>Penicillium</taxon>
    </lineage>
</organism>
<comment type="caution">
    <text evidence="1">The sequence shown here is derived from an EMBL/GenBank/DDBJ whole genome shotgun (WGS) entry which is preliminary data.</text>
</comment>
<dbReference type="Proteomes" id="UP001149079">
    <property type="component" value="Unassembled WGS sequence"/>
</dbReference>
<accession>A0A9W9KY17</accession>
<proteinExistence type="predicted"/>
<dbReference type="AlphaFoldDB" id="A0A9W9KY17"/>
<dbReference type="GeneID" id="81408577"/>
<sequence>MVAESRVNEACITNWTDFDEWELYAPDLATIATHEFHLQFVELNIMSRINLLAYDVDLRFEVINTIPVNVDKFEKILKLIWYKKIEVRRRILHVQDPVQRCMLGAAYQRSIGIKKAYGTWLIGEIAFSDYIVSPLPWHPILTASTVFDCVKGVVYHVLYL</sequence>
<keyword evidence="2" id="KW-1185">Reference proteome</keyword>
<gene>
    <name evidence="1" type="ORF">N7515_008663</name>
</gene>
<dbReference type="EMBL" id="JAPQKL010000006">
    <property type="protein sequence ID" value="KAJ5124838.1"/>
    <property type="molecule type" value="Genomic_DNA"/>
</dbReference>
<name>A0A9W9KY17_9EURO</name>
<reference evidence="1" key="1">
    <citation type="submission" date="2022-11" db="EMBL/GenBank/DDBJ databases">
        <authorList>
            <person name="Petersen C."/>
        </authorList>
    </citation>
    <scope>NUCLEOTIDE SEQUENCE</scope>
    <source>
        <strain evidence="1">IBT 22155</strain>
    </source>
</reference>
<protein>
    <submittedName>
        <fullName evidence="1">Uncharacterized protein</fullName>
    </submittedName>
</protein>
<dbReference type="RefSeq" id="XP_056519237.1">
    <property type="nucleotide sequence ID" value="XM_056669407.1"/>
</dbReference>
<evidence type="ECO:0000313" key="1">
    <source>
        <dbReference type="EMBL" id="KAJ5124838.1"/>
    </source>
</evidence>